<dbReference type="AlphaFoldDB" id="M5DSR6"/>
<proteinExistence type="predicted"/>
<reference evidence="1 2" key="1">
    <citation type="journal article" date="2013" name="Genome Announc.">
        <title>Genome Sequence of Thalassolituus oleivorans MIL-1 (DSM 14913T).</title>
        <authorList>
            <person name="Golyshin P.N."/>
            <person name="Werner J."/>
            <person name="Chernikova T.N."/>
            <person name="Tran H."/>
            <person name="Ferrer M."/>
            <person name="Yakimov M.M."/>
            <person name="Teeling H."/>
            <person name="Golyshina O.V."/>
        </authorList>
    </citation>
    <scope>NUCLEOTIDE SEQUENCE [LARGE SCALE GENOMIC DNA]</scope>
    <source>
        <strain evidence="1 2">MIL-1</strain>
    </source>
</reference>
<dbReference type="STRING" id="187493.CN03_08075"/>
<dbReference type="InterPro" id="IPR054222">
    <property type="entry name" value="DUF6942"/>
</dbReference>
<organism evidence="1 2">
    <name type="scientific">Thalassolituus oleivorans MIL-1</name>
    <dbReference type="NCBI Taxonomy" id="1298593"/>
    <lineage>
        <taxon>Bacteria</taxon>
        <taxon>Pseudomonadati</taxon>
        <taxon>Pseudomonadota</taxon>
        <taxon>Gammaproteobacteria</taxon>
        <taxon>Oceanospirillales</taxon>
        <taxon>Oceanospirillaceae</taxon>
        <taxon>Thalassolituus</taxon>
    </lineage>
</organism>
<protein>
    <submittedName>
        <fullName evidence="1">Uncharacterized protein</fullName>
    </submittedName>
</protein>
<name>M5DSR6_9GAMM</name>
<evidence type="ECO:0000313" key="1">
    <source>
        <dbReference type="EMBL" id="CCU72461.1"/>
    </source>
</evidence>
<dbReference type="KEGG" id="tol:TOL_2052"/>
<dbReference type="GeneID" id="79176876"/>
<accession>M5DSR6</accession>
<dbReference type="PATRIC" id="fig|1298593.3.peg.1960"/>
<sequence length="172" mass="19814">MPVGLGDEKAHVRVYIANRPPLSDYLELAECRPMVIGEIARIAQETGNHWRKIFNVYAKLMAEYRSEAMTSTWQAWRDDVLLQQGSDTALLFSTVPDSNLGDTIPIEAIHLWMGKGFASENGFFAEQGSEWLDAHFAINRRKRWILCPYFDYRQLSNERIQRLAVLMKSFSV</sequence>
<gene>
    <name evidence="1" type="ORF">TOL_2052</name>
</gene>
<dbReference type="RefSeq" id="WP_015487181.1">
    <property type="nucleotide sequence ID" value="NC_020888.1"/>
</dbReference>
<dbReference type="eggNOG" id="ENOG5031N4I">
    <property type="taxonomic scope" value="Bacteria"/>
</dbReference>
<keyword evidence="2" id="KW-1185">Reference proteome</keyword>
<dbReference type="Proteomes" id="UP000011866">
    <property type="component" value="Chromosome"/>
</dbReference>
<evidence type="ECO:0000313" key="2">
    <source>
        <dbReference type="Proteomes" id="UP000011866"/>
    </source>
</evidence>
<dbReference type="HOGENOM" id="CLU_108934_0_0_6"/>
<dbReference type="Pfam" id="PF22098">
    <property type="entry name" value="DUF6942"/>
    <property type="match status" value="1"/>
</dbReference>
<dbReference type="EMBL" id="HF680312">
    <property type="protein sequence ID" value="CCU72461.1"/>
    <property type="molecule type" value="Genomic_DNA"/>
</dbReference>